<comment type="caution">
    <text evidence="2">The sequence shown here is derived from an EMBL/GenBank/DDBJ whole genome shotgun (WGS) entry which is preliminary data.</text>
</comment>
<keyword evidence="1" id="KW-0472">Membrane</keyword>
<protein>
    <recommendedName>
        <fullName evidence="4">DoxX-like family protein</fullName>
    </recommendedName>
</protein>
<evidence type="ECO:0000313" key="3">
    <source>
        <dbReference type="Proteomes" id="UP001285521"/>
    </source>
</evidence>
<sequence length="131" mass="13884">MIPARLAAGLSWLSGLGFGLPALYGIAYFARTGDVWQFMGFPTYGHGPFEKIGIPTTVPLLVGFGAVCGAEVIAGSLLWRGRRSGKKLALALLPFEVAYWIGFALPLGPLLGAGRTVAVICFRSNEPSRTT</sequence>
<keyword evidence="1" id="KW-1133">Transmembrane helix</keyword>
<dbReference type="Proteomes" id="UP001285521">
    <property type="component" value="Unassembled WGS sequence"/>
</dbReference>
<evidence type="ECO:0000256" key="1">
    <source>
        <dbReference type="SAM" id="Phobius"/>
    </source>
</evidence>
<evidence type="ECO:0008006" key="4">
    <source>
        <dbReference type="Google" id="ProtNLM"/>
    </source>
</evidence>
<reference evidence="2 3" key="1">
    <citation type="submission" date="2023-11" db="EMBL/GenBank/DDBJ databases">
        <title>Lentzea sokolovensis, sp. nov., Lentzea kristufkii, sp. nov., and Lentzea miocenensis, sp. nov., rare actinobacteria from Sokolov Coal Basin, Miocene lacustrine sediment, Czech Republic.</title>
        <authorList>
            <person name="Lara A."/>
            <person name="Kotroba L."/>
            <person name="Nouioui I."/>
            <person name="Neumann-Schaal M."/>
            <person name="Mast Y."/>
            <person name="Chronakova A."/>
        </authorList>
    </citation>
    <scope>NUCLEOTIDE SEQUENCE [LARGE SCALE GENOMIC DNA]</scope>
    <source>
        <strain evidence="2 3">BCCO 10_0856</strain>
    </source>
</reference>
<accession>A0ABU4T070</accession>
<evidence type="ECO:0000313" key="2">
    <source>
        <dbReference type="EMBL" id="MDX8031566.1"/>
    </source>
</evidence>
<dbReference type="RefSeq" id="WP_319966620.1">
    <property type="nucleotide sequence ID" value="NZ_JAXAVW010000011.1"/>
</dbReference>
<feature type="transmembrane region" description="Helical" evidence="1">
    <location>
        <begin position="12"/>
        <end position="30"/>
    </location>
</feature>
<keyword evidence="3" id="KW-1185">Reference proteome</keyword>
<gene>
    <name evidence="2" type="ORF">SK803_15170</name>
</gene>
<reference evidence="2 3" key="2">
    <citation type="submission" date="2023-11" db="EMBL/GenBank/DDBJ databases">
        <authorList>
            <person name="Lara A.C."/>
            <person name="Chronakova A."/>
        </authorList>
    </citation>
    <scope>NUCLEOTIDE SEQUENCE [LARGE SCALE GENOMIC DNA]</scope>
    <source>
        <strain evidence="2 3">BCCO 10_0856</strain>
    </source>
</reference>
<name>A0ABU4T070_9PSEU</name>
<organism evidence="2 3">
    <name type="scientific">Lentzea miocenica</name>
    <dbReference type="NCBI Taxonomy" id="3095431"/>
    <lineage>
        <taxon>Bacteria</taxon>
        <taxon>Bacillati</taxon>
        <taxon>Actinomycetota</taxon>
        <taxon>Actinomycetes</taxon>
        <taxon>Pseudonocardiales</taxon>
        <taxon>Pseudonocardiaceae</taxon>
        <taxon>Lentzea</taxon>
    </lineage>
</organism>
<proteinExistence type="predicted"/>
<keyword evidence="1" id="KW-0812">Transmembrane</keyword>
<feature type="transmembrane region" description="Helical" evidence="1">
    <location>
        <begin position="58"/>
        <end position="79"/>
    </location>
</feature>
<dbReference type="EMBL" id="JAXAVW010000011">
    <property type="protein sequence ID" value="MDX8031566.1"/>
    <property type="molecule type" value="Genomic_DNA"/>
</dbReference>
<feature type="transmembrane region" description="Helical" evidence="1">
    <location>
        <begin position="88"/>
        <end position="107"/>
    </location>
</feature>